<sequence>MDDESFKRQEPQNKTDANQAVNEKRSAATSDEQALNETQSEEQADEQTARELREGLDLLDAAIHVPTPSAAWFDQHIAVTQSRRRSRLLRDLLILWIGAMLVFYIFYVTVTVQPVAFLSIQAVATLVPLAWLIFRRLVTSHDNNGL</sequence>
<dbReference type="STRING" id="512399.A8709_01670"/>
<evidence type="ECO:0000256" key="2">
    <source>
        <dbReference type="SAM" id="Phobius"/>
    </source>
</evidence>
<feature type="compositionally biased region" description="Polar residues" evidence="1">
    <location>
        <begin position="14"/>
        <end position="38"/>
    </location>
</feature>
<keyword evidence="2" id="KW-1133">Transmembrane helix</keyword>
<dbReference type="Pfam" id="PF17280">
    <property type="entry name" value="DUF5345"/>
    <property type="match status" value="1"/>
</dbReference>
<feature type="transmembrane region" description="Helical" evidence="2">
    <location>
        <begin position="92"/>
        <end position="110"/>
    </location>
</feature>
<comment type="caution">
    <text evidence="3">The sequence shown here is derived from an EMBL/GenBank/DDBJ whole genome shotgun (WGS) entry which is preliminary data.</text>
</comment>
<keyword evidence="2" id="KW-0812">Transmembrane</keyword>
<dbReference type="InterPro" id="IPR035238">
    <property type="entry name" value="DUF5345"/>
</dbReference>
<evidence type="ECO:0000313" key="4">
    <source>
        <dbReference type="Proteomes" id="UP000093309"/>
    </source>
</evidence>
<keyword evidence="4" id="KW-1185">Reference proteome</keyword>
<evidence type="ECO:0000256" key="1">
    <source>
        <dbReference type="SAM" id="MobiDB-lite"/>
    </source>
</evidence>
<keyword evidence="2" id="KW-0472">Membrane</keyword>
<protein>
    <submittedName>
        <fullName evidence="3">Uncharacterized protein</fullName>
    </submittedName>
</protein>
<dbReference type="OrthoDB" id="2640282at2"/>
<dbReference type="AlphaFoldDB" id="A0A1C1A6I8"/>
<feature type="compositionally biased region" description="Basic and acidic residues" evidence="1">
    <location>
        <begin position="1"/>
        <end position="13"/>
    </location>
</feature>
<name>A0A1C1A6I8_9BACL</name>
<evidence type="ECO:0000313" key="3">
    <source>
        <dbReference type="EMBL" id="OCT16177.1"/>
    </source>
</evidence>
<dbReference type="Proteomes" id="UP000093309">
    <property type="component" value="Unassembled WGS sequence"/>
</dbReference>
<reference evidence="4" key="1">
    <citation type="submission" date="2016-05" db="EMBL/GenBank/DDBJ databases">
        <title>Paenibacillus oryzae. sp. nov., isolated from the rice root.</title>
        <authorList>
            <person name="Zhang J."/>
            <person name="Zhang X."/>
        </authorList>
    </citation>
    <scope>NUCLEOTIDE SEQUENCE [LARGE SCALE GENOMIC DNA]</scope>
    <source>
        <strain evidence="4">KCTC13222</strain>
    </source>
</reference>
<gene>
    <name evidence="3" type="ORF">A8709_01670</name>
</gene>
<accession>A0A1C1A6I8</accession>
<dbReference type="EMBL" id="LYPC01000011">
    <property type="protein sequence ID" value="OCT16177.1"/>
    <property type="molecule type" value="Genomic_DNA"/>
</dbReference>
<feature type="transmembrane region" description="Helical" evidence="2">
    <location>
        <begin position="116"/>
        <end position="134"/>
    </location>
</feature>
<organism evidence="3 4">
    <name type="scientific">Paenibacillus pectinilyticus</name>
    <dbReference type="NCBI Taxonomy" id="512399"/>
    <lineage>
        <taxon>Bacteria</taxon>
        <taxon>Bacillati</taxon>
        <taxon>Bacillota</taxon>
        <taxon>Bacilli</taxon>
        <taxon>Bacillales</taxon>
        <taxon>Paenibacillaceae</taxon>
        <taxon>Paenibacillus</taxon>
    </lineage>
</organism>
<dbReference type="RefSeq" id="WP_065850952.1">
    <property type="nucleotide sequence ID" value="NZ_LYPC01000011.1"/>
</dbReference>
<feature type="region of interest" description="Disordered" evidence="1">
    <location>
        <begin position="1"/>
        <end position="49"/>
    </location>
</feature>
<proteinExistence type="predicted"/>